<protein>
    <submittedName>
        <fullName evidence="2">DUF3073 domain-containing protein</fullName>
    </submittedName>
</protein>
<dbReference type="Pfam" id="PF11273">
    <property type="entry name" value="DUF3073"/>
    <property type="match status" value="1"/>
</dbReference>
<gene>
    <name evidence="2" type="ORF">GCM10009839_43050</name>
</gene>
<evidence type="ECO:0000313" key="3">
    <source>
        <dbReference type="Proteomes" id="UP001500751"/>
    </source>
</evidence>
<feature type="compositionally biased region" description="Basic and acidic residues" evidence="1">
    <location>
        <begin position="13"/>
        <end position="23"/>
    </location>
</feature>
<feature type="region of interest" description="Disordered" evidence="1">
    <location>
        <begin position="1"/>
        <end position="92"/>
    </location>
</feature>
<organism evidence="2 3">
    <name type="scientific">Catenulispora yoronensis</name>
    <dbReference type="NCBI Taxonomy" id="450799"/>
    <lineage>
        <taxon>Bacteria</taxon>
        <taxon>Bacillati</taxon>
        <taxon>Actinomycetota</taxon>
        <taxon>Actinomycetes</taxon>
        <taxon>Catenulisporales</taxon>
        <taxon>Catenulisporaceae</taxon>
        <taxon>Catenulispora</taxon>
    </lineage>
</organism>
<feature type="compositionally biased region" description="Basic residues" evidence="1">
    <location>
        <begin position="1"/>
        <end position="12"/>
    </location>
</feature>
<feature type="compositionally biased region" description="Polar residues" evidence="1">
    <location>
        <begin position="39"/>
        <end position="51"/>
    </location>
</feature>
<dbReference type="Proteomes" id="UP001500751">
    <property type="component" value="Unassembled WGS sequence"/>
</dbReference>
<accession>A0ABP5G218</accession>
<feature type="compositionally biased region" description="Acidic residues" evidence="1">
    <location>
        <begin position="69"/>
        <end position="81"/>
    </location>
</feature>
<evidence type="ECO:0000313" key="2">
    <source>
        <dbReference type="EMBL" id="GAA2037235.1"/>
    </source>
</evidence>
<dbReference type="InterPro" id="IPR021426">
    <property type="entry name" value="DUF3073"/>
</dbReference>
<keyword evidence="3" id="KW-1185">Reference proteome</keyword>
<reference evidence="3" key="1">
    <citation type="journal article" date="2019" name="Int. J. Syst. Evol. Microbiol.">
        <title>The Global Catalogue of Microorganisms (GCM) 10K type strain sequencing project: providing services to taxonomists for standard genome sequencing and annotation.</title>
        <authorList>
            <consortium name="The Broad Institute Genomics Platform"/>
            <consortium name="The Broad Institute Genome Sequencing Center for Infectious Disease"/>
            <person name="Wu L."/>
            <person name="Ma J."/>
        </authorList>
    </citation>
    <scope>NUCLEOTIDE SEQUENCE [LARGE SCALE GENOMIC DNA]</scope>
    <source>
        <strain evidence="3">JCM 16014</strain>
    </source>
</reference>
<evidence type="ECO:0000256" key="1">
    <source>
        <dbReference type="SAM" id="MobiDB-lite"/>
    </source>
</evidence>
<comment type="caution">
    <text evidence="2">The sequence shown here is derived from an EMBL/GenBank/DDBJ whole genome shotgun (WGS) entry which is preliminary data.</text>
</comment>
<dbReference type="RefSeq" id="WP_344667421.1">
    <property type="nucleotide sequence ID" value="NZ_BAAAQN010000024.1"/>
</dbReference>
<proteinExistence type="predicted"/>
<dbReference type="EMBL" id="BAAAQN010000024">
    <property type="protein sequence ID" value="GAA2037235.1"/>
    <property type="molecule type" value="Genomic_DNA"/>
</dbReference>
<name>A0ABP5G218_9ACTN</name>
<sequence length="92" mass="10380">MGRGRAKAKQTRVARDLKYRDVGTDLAQLQRELQKDGTHTSNGHTAEPPSQQDDDDADDDELYAKYADYGDDDDDYDSEDDGGSHRSHHRRG</sequence>
<feature type="compositionally biased region" description="Acidic residues" evidence="1">
    <location>
        <begin position="52"/>
        <end position="61"/>
    </location>
</feature>